<keyword evidence="4" id="KW-1185">Reference proteome</keyword>
<organism evidence="3 4">
    <name type="scientific">Spirosoma montaniterrae</name>
    <dbReference type="NCBI Taxonomy" id="1178516"/>
    <lineage>
        <taxon>Bacteria</taxon>
        <taxon>Pseudomonadati</taxon>
        <taxon>Bacteroidota</taxon>
        <taxon>Cytophagia</taxon>
        <taxon>Cytophagales</taxon>
        <taxon>Cytophagaceae</taxon>
        <taxon>Spirosoma</taxon>
    </lineage>
</organism>
<dbReference type="SUPFAM" id="SSF54427">
    <property type="entry name" value="NTF2-like"/>
    <property type="match status" value="1"/>
</dbReference>
<feature type="chain" id="PRO_5010286316" description="DUF4440 domain-containing protein" evidence="1">
    <location>
        <begin position="24"/>
        <end position="144"/>
    </location>
</feature>
<dbReference type="KEGG" id="smon:AWR27_06765"/>
<dbReference type="OrthoDB" id="1445948at2"/>
<dbReference type="RefSeq" id="WP_077130497.1">
    <property type="nucleotide sequence ID" value="NZ_CP014263.1"/>
</dbReference>
<evidence type="ECO:0000313" key="3">
    <source>
        <dbReference type="EMBL" id="AQG79050.1"/>
    </source>
</evidence>
<feature type="signal peptide" evidence="1">
    <location>
        <begin position="1"/>
        <end position="23"/>
    </location>
</feature>
<dbReference type="InterPro" id="IPR027843">
    <property type="entry name" value="DUF4440"/>
</dbReference>
<evidence type="ECO:0000313" key="4">
    <source>
        <dbReference type="Proteomes" id="UP000187941"/>
    </source>
</evidence>
<evidence type="ECO:0000256" key="1">
    <source>
        <dbReference type="SAM" id="SignalP"/>
    </source>
</evidence>
<dbReference type="EMBL" id="CP014263">
    <property type="protein sequence ID" value="AQG79050.1"/>
    <property type="molecule type" value="Genomic_DNA"/>
</dbReference>
<feature type="domain" description="DUF4440" evidence="2">
    <location>
        <begin position="30"/>
        <end position="135"/>
    </location>
</feature>
<dbReference type="Proteomes" id="UP000187941">
    <property type="component" value="Chromosome"/>
</dbReference>
<name>A0A1P9WUN7_9BACT</name>
<keyword evidence="1" id="KW-0732">Signal</keyword>
<sequence length="144" mass="16589">MKFLFISLALVSTLLTARAQSSAAETEVMNAEKARFAAQVKKDYPTLDKLIGDDLYYQHSNGEIDTKASFIQGIKDGKRNYDDIKIEESKVRLYENTAIINAVCIYYRKDKDGNPNDLHLRYTDVWVKRKGGWQMVTWQSFKLP</sequence>
<dbReference type="Pfam" id="PF14534">
    <property type="entry name" value="DUF4440"/>
    <property type="match status" value="1"/>
</dbReference>
<gene>
    <name evidence="3" type="ORF">AWR27_06765</name>
</gene>
<accession>A0A1P9WUN7</accession>
<protein>
    <recommendedName>
        <fullName evidence="2">DUF4440 domain-containing protein</fullName>
    </recommendedName>
</protein>
<dbReference type="STRING" id="1178516.AWR27_06765"/>
<dbReference type="Gene3D" id="3.10.450.50">
    <property type="match status" value="1"/>
</dbReference>
<proteinExistence type="predicted"/>
<dbReference type="InterPro" id="IPR032710">
    <property type="entry name" value="NTF2-like_dom_sf"/>
</dbReference>
<reference evidence="3 4" key="1">
    <citation type="submission" date="2016-01" db="EMBL/GenBank/DDBJ databases">
        <authorList>
            <person name="Oliw E.H."/>
        </authorList>
    </citation>
    <scope>NUCLEOTIDE SEQUENCE [LARGE SCALE GENOMIC DNA]</scope>
    <source>
        <strain evidence="3 4">DY10</strain>
    </source>
</reference>
<evidence type="ECO:0000259" key="2">
    <source>
        <dbReference type="Pfam" id="PF14534"/>
    </source>
</evidence>
<dbReference type="AlphaFoldDB" id="A0A1P9WUN7"/>